<keyword evidence="3" id="KW-1185">Reference proteome</keyword>
<organism evidence="2 3">
    <name type="scientific">Hebeloma cylindrosporum</name>
    <dbReference type="NCBI Taxonomy" id="76867"/>
    <lineage>
        <taxon>Eukaryota</taxon>
        <taxon>Fungi</taxon>
        <taxon>Dikarya</taxon>
        <taxon>Basidiomycota</taxon>
        <taxon>Agaricomycotina</taxon>
        <taxon>Agaricomycetes</taxon>
        <taxon>Agaricomycetidae</taxon>
        <taxon>Agaricales</taxon>
        <taxon>Agaricineae</taxon>
        <taxon>Hymenogastraceae</taxon>
        <taxon>Hebeloma</taxon>
    </lineage>
</organism>
<feature type="chain" id="PRO_5002162583" evidence="1">
    <location>
        <begin position="26"/>
        <end position="65"/>
    </location>
</feature>
<feature type="signal peptide" evidence="1">
    <location>
        <begin position="1"/>
        <end position="25"/>
    </location>
</feature>
<keyword evidence="1" id="KW-0732">Signal</keyword>
<accession>A0A0C3CHQ4</accession>
<reference evidence="2 3" key="1">
    <citation type="submission" date="2014-04" db="EMBL/GenBank/DDBJ databases">
        <authorList>
            <consortium name="DOE Joint Genome Institute"/>
            <person name="Kuo A."/>
            <person name="Gay G."/>
            <person name="Dore J."/>
            <person name="Kohler A."/>
            <person name="Nagy L.G."/>
            <person name="Floudas D."/>
            <person name="Copeland A."/>
            <person name="Barry K.W."/>
            <person name="Cichocki N."/>
            <person name="Veneault-Fourrey C."/>
            <person name="LaButti K."/>
            <person name="Lindquist E.A."/>
            <person name="Lipzen A."/>
            <person name="Lundell T."/>
            <person name="Morin E."/>
            <person name="Murat C."/>
            <person name="Sun H."/>
            <person name="Tunlid A."/>
            <person name="Henrissat B."/>
            <person name="Grigoriev I.V."/>
            <person name="Hibbett D.S."/>
            <person name="Martin F."/>
            <person name="Nordberg H.P."/>
            <person name="Cantor M.N."/>
            <person name="Hua S.X."/>
        </authorList>
    </citation>
    <scope>NUCLEOTIDE SEQUENCE [LARGE SCALE GENOMIC DNA]</scope>
    <source>
        <strain evidence="3">h7</strain>
    </source>
</reference>
<evidence type="ECO:0000313" key="2">
    <source>
        <dbReference type="EMBL" id="KIM43111.1"/>
    </source>
</evidence>
<reference evidence="3" key="2">
    <citation type="submission" date="2015-01" db="EMBL/GenBank/DDBJ databases">
        <title>Evolutionary Origins and Diversification of the Mycorrhizal Mutualists.</title>
        <authorList>
            <consortium name="DOE Joint Genome Institute"/>
            <consortium name="Mycorrhizal Genomics Consortium"/>
            <person name="Kohler A."/>
            <person name="Kuo A."/>
            <person name="Nagy L.G."/>
            <person name="Floudas D."/>
            <person name="Copeland A."/>
            <person name="Barry K.W."/>
            <person name="Cichocki N."/>
            <person name="Veneault-Fourrey C."/>
            <person name="LaButti K."/>
            <person name="Lindquist E.A."/>
            <person name="Lipzen A."/>
            <person name="Lundell T."/>
            <person name="Morin E."/>
            <person name="Murat C."/>
            <person name="Riley R."/>
            <person name="Ohm R."/>
            <person name="Sun H."/>
            <person name="Tunlid A."/>
            <person name="Henrissat B."/>
            <person name="Grigoriev I.V."/>
            <person name="Hibbett D.S."/>
            <person name="Martin F."/>
        </authorList>
    </citation>
    <scope>NUCLEOTIDE SEQUENCE [LARGE SCALE GENOMIC DNA]</scope>
    <source>
        <strain evidence="3">h7</strain>
    </source>
</reference>
<name>A0A0C3CHQ4_HEBCY</name>
<dbReference type="AlphaFoldDB" id="A0A0C3CHQ4"/>
<dbReference type="Proteomes" id="UP000053424">
    <property type="component" value="Unassembled WGS sequence"/>
</dbReference>
<dbReference type="HOGENOM" id="CLU_2849953_0_0_1"/>
<gene>
    <name evidence="2" type="ORF">M413DRAFT_396252</name>
</gene>
<sequence>MIISQRCSCLPVLLYLRGNGALVLAIPRATPCTSASPHPHPCPVPGSHLTTYVHQSAVASCCTDT</sequence>
<evidence type="ECO:0000256" key="1">
    <source>
        <dbReference type="SAM" id="SignalP"/>
    </source>
</evidence>
<evidence type="ECO:0000313" key="3">
    <source>
        <dbReference type="Proteomes" id="UP000053424"/>
    </source>
</evidence>
<proteinExistence type="predicted"/>
<dbReference type="EMBL" id="KN831776">
    <property type="protein sequence ID" value="KIM43111.1"/>
    <property type="molecule type" value="Genomic_DNA"/>
</dbReference>
<protein>
    <submittedName>
        <fullName evidence="2">Uncharacterized protein</fullName>
    </submittedName>
</protein>